<dbReference type="PANTHER" id="PTHR34615">
    <property type="entry name" value="PX DOMAIN-CONTAINING PROTEIN"/>
    <property type="match status" value="1"/>
</dbReference>
<dbReference type="Proteomes" id="UP001063166">
    <property type="component" value="Unassembled WGS sequence"/>
</dbReference>
<dbReference type="PANTHER" id="PTHR34615:SF1">
    <property type="entry name" value="PX DOMAIN-CONTAINING PROTEIN"/>
    <property type="match status" value="1"/>
</dbReference>
<keyword evidence="4" id="KW-0540">Nuclease</keyword>
<evidence type="ECO:0000256" key="1">
    <source>
        <dbReference type="ARBA" id="ARBA00001968"/>
    </source>
</evidence>
<dbReference type="AlphaFoldDB" id="A0A9P3PGG6"/>
<dbReference type="GO" id="GO:0004519">
    <property type="term" value="F:endonuclease activity"/>
    <property type="evidence" value="ECO:0007669"/>
    <property type="project" value="UniProtKB-KW"/>
</dbReference>
<name>A0A9P3PGG6_LYOSH</name>
<reference evidence="4" key="1">
    <citation type="submission" date="2022-07" db="EMBL/GenBank/DDBJ databases">
        <title>The genome of Lyophyllum shimeji provides insight into the initial evolution of ectomycorrhizal fungal genome.</title>
        <authorList>
            <person name="Kobayashi Y."/>
            <person name="Shibata T."/>
            <person name="Hirakawa H."/>
            <person name="Shigenobu S."/>
            <person name="Nishiyama T."/>
            <person name="Yamada A."/>
            <person name="Hasebe M."/>
            <person name="Kawaguchi M."/>
        </authorList>
    </citation>
    <scope>NUCLEOTIDE SEQUENCE</scope>
    <source>
        <strain evidence="4">AT787</strain>
    </source>
</reference>
<dbReference type="OrthoDB" id="5945905at2759"/>
<gene>
    <name evidence="4" type="ORF">LshimejAT787_0211050</name>
</gene>
<dbReference type="GO" id="GO:0046872">
    <property type="term" value="F:metal ion binding"/>
    <property type="evidence" value="ECO:0007669"/>
    <property type="project" value="UniProtKB-KW"/>
</dbReference>
<keyword evidence="4" id="KW-0255">Endonuclease</keyword>
<organism evidence="4 5">
    <name type="scientific">Lyophyllum shimeji</name>
    <name type="common">Hon-shimeji</name>
    <name type="synonym">Tricholoma shimeji</name>
    <dbReference type="NCBI Taxonomy" id="47721"/>
    <lineage>
        <taxon>Eukaryota</taxon>
        <taxon>Fungi</taxon>
        <taxon>Dikarya</taxon>
        <taxon>Basidiomycota</taxon>
        <taxon>Agaricomycotina</taxon>
        <taxon>Agaricomycetes</taxon>
        <taxon>Agaricomycetidae</taxon>
        <taxon>Agaricales</taxon>
        <taxon>Tricholomatineae</taxon>
        <taxon>Lyophyllaceae</taxon>
        <taxon>Lyophyllum</taxon>
    </lineage>
</organism>
<evidence type="ECO:0000259" key="3">
    <source>
        <dbReference type="Pfam" id="PF13359"/>
    </source>
</evidence>
<comment type="caution">
    <text evidence="4">The sequence shown here is derived from an EMBL/GenBank/DDBJ whole genome shotgun (WGS) entry which is preliminary data.</text>
</comment>
<dbReference type="InterPro" id="IPR027806">
    <property type="entry name" value="HARBI1_dom"/>
</dbReference>
<keyword evidence="5" id="KW-1185">Reference proteome</keyword>
<comment type="cofactor">
    <cofactor evidence="1">
        <name>a divalent metal cation</name>
        <dbReference type="ChEBI" id="CHEBI:60240"/>
    </cofactor>
</comment>
<keyword evidence="4" id="KW-0378">Hydrolase</keyword>
<dbReference type="Pfam" id="PF13359">
    <property type="entry name" value="DDE_Tnp_4"/>
    <property type="match status" value="1"/>
</dbReference>
<sequence length="376" mass="43249">MEDPLPRLMSLIPVTATAGRNRLSPYLQFMAMVQDMRRVFRRPRPEIGGERITEEWLKEQDDTVLLWAFRLKEDEILALLEALHMPEPIIVRGGSRFSALEALCLTLARFRSSGDLYELSAKYGRAESAISEVVNWTVSWVDERWGHLLNFDHEHLLSANNLQRYADAIHAAGAPLRGCWGFIDCTIRRICRPIKWQRQAYSGHKKYHALKFQAVMLPNGMFGHLFGGEPGRHNDNHLLAKSRLLDQCLIHTTREHVDEDLPYEEHYFQLFGDPAYGISPVLQSPFPGLHGRTEEETAWNNAMSKVRIEVEHGFGIVSRIFPFLDAGWKMQLFRSPVGTYYRTAVILVNGMNCLHPNQVSQRLNCPPPEITEYFHD</sequence>
<evidence type="ECO:0000313" key="5">
    <source>
        <dbReference type="Proteomes" id="UP001063166"/>
    </source>
</evidence>
<keyword evidence="2" id="KW-0479">Metal-binding</keyword>
<feature type="domain" description="DDE Tnp4" evidence="3">
    <location>
        <begin position="183"/>
        <end position="349"/>
    </location>
</feature>
<accession>A0A9P3PGG6</accession>
<evidence type="ECO:0000256" key="2">
    <source>
        <dbReference type="ARBA" id="ARBA00022723"/>
    </source>
</evidence>
<evidence type="ECO:0000313" key="4">
    <source>
        <dbReference type="EMBL" id="GLB35540.1"/>
    </source>
</evidence>
<proteinExistence type="predicted"/>
<protein>
    <submittedName>
        <fullName evidence="4">DDE superfamily endonuclease</fullName>
    </submittedName>
</protein>
<dbReference type="EMBL" id="BRPK01000002">
    <property type="protein sequence ID" value="GLB35540.1"/>
    <property type="molecule type" value="Genomic_DNA"/>
</dbReference>